<protein>
    <recommendedName>
        <fullName evidence="4">DUF3899 domain-containing protein</fullName>
    </recommendedName>
</protein>
<reference evidence="2 3" key="1">
    <citation type="journal article" date="2015" name="Stand. Genomic Sci.">
        <title>Genomic Encyclopedia of Bacterial and Archaeal Type Strains, Phase III: the genomes of soil and plant-associated and newly described type strains.</title>
        <authorList>
            <person name="Whitman W.B."/>
            <person name="Woyke T."/>
            <person name="Klenk H.P."/>
            <person name="Zhou Y."/>
            <person name="Lilburn T.G."/>
            <person name="Beck B.J."/>
            <person name="De Vos P."/>
            <person name="Vandamme P."/>
            <person name="Eisen J.A."/>
            <person name="Garrity G."/>
            <person name="Hugenholtz P."/>
            <person name="Kyrpides N.C."/>
        </authorList>
    </citation>
    <scope>NUCLEOTIDE SEQUENCE [LARGE SCALE GENOMIC DNA]</scope>
    <source>
        <strain evidence="2 3">CV53</strain>
    </source>
</reference>
<evidence type="ECO:0000313" key="2">
    <source>
        <dbReference type="EMBL" id="TCN26041.1"/>
    </source>
</evidence>
<gene>
    <name evidence="2" type="ORF">EV146_104148</name>
</gene>
<evidence type="ECO:0000313" key="3">
    <source>
        <dbReference type="Proteomes" id="UP000295689"/>
    </source>
</evidence>
<dbReference type="AlphaFoldDB" id="A0A4R2BGD6"/>
<feature type="transmembrane region" description="Helical" evidence="1">
    <location>
        <begin position="42"/>
        <end position="63"/>
    </location>
</feature>
<keyword evidence="1" id="KW-0812">Transmembrane</keyword>
<evidence type="ECO:0008006" key="4">
    <source>
        <dbReference type="Google" id="ProtNLM"/>
    </source>
</evidence>
<feature type="transmembrane region" description="Helical" evidence="1">
    <location>
        <begin position="15"/>
        <end position="36"/>
    </location>
</feature>
<dbReference type="RefSeq" id="WP_132004137.1">
    <property type="nucleotide sequence ID" value="NZ_SLVV01000004.1"/>
</dbReference>
<accession>A0A4R2BGD6</accession>
<name>A0A4R2BGD6_9BACI</name>
<proteinExistence type="predicted"/>
<dbReference type="Proteomes" id="UP000295689">
    <property type="component" value="Unassembled WGS sequence"/>
</dbReference>
<evidence type="ECO:0000256" key="1">
    <source>
        <dbReference type="SAM" id="Phobius"/>
    </source>
</evidence>
<comment type="caution">
    <text evidence="2">The sequence shown here is derived from an EMBL/GenBank/DDBJ whole genome shotgun (WGS) entry which is preliminary data.</text>
</comment>
<keyword evidence="3" id="KW-1185">Reference proteome</keyword>
<keyword evidence="1" id="KW-1133">Transmembrane helix</keyword>
<keyword evidence="1" id="KW-0472">Membrane</keyword>
<sequence length="126" mass="14284">MENNTARWFRLGKRILFSGVIVFGIYLMIMVTGFILNKGIDYNFIGNYGLLAGLIILIAVLPIHKIIYFGGRGIQGTHNLELFSDESLQKKVHDLHENEYKTIIDKWRTELTISGLATILIALGLF</sequence>
<dbReference type="EMBL" id="SLVV01000004">
    <property type="protein sequence ID" value="TCN26041.1"/>
    <property type="molecule type" value="Genomic_DNA"/>
</dbReference>
<organism evidence="2 3">
    <name type="scientific">Mesobacillus foraminis</name>
    <dbReference type="NCBI Taxonomy" id="279826"/>
    <lineage>
        <taxon>Bacteria</taxon>
        <taxon>Bacillati</taxon>
        <taxon>Bacillota</taxon>
        <taxon>Bacilli</taxon>
        <taxon>Bacillales</taxon>
        <taxon>Bacillaceae</taxon>
        <taxon>Mesobacillus</taxon>
    </lineage>
</organism>